<protein>
    <recommendedName>
        <fullName evidence="12">ATP synthase complex subunit 8</fullName>
    </recommendedName>
</protein>
<dbReference type="GO" id="GO:0045259">
    <property type="term" value="C:proton-transporting ATP synthase complex"/>
    <property type="evidence" value="ECO:0007669"/>
    <property type="project" value="UniProtKB-KW"/>
</dbReference>
<comment type="subcellular location">
    <subcellularLocation>
        <location evidence="1 12">Mitochondrion membrane</location>
        <topology evidence="1 12">Single-pass membrane protein</topology>
    </subcellularLocation>
</comment>
<dbReference type="GeneID" id="25020124"/>
<dbReference type="RefSeq" id="YP_009158222.1">
    <property type="nucleotide sequence ID" value="NC_027505.1"/>
</dbReference>
<keyword evidence="3 12" id="KW-0813">Transport</keyword>
<evidence type="ECO:0000256" key="14">
    <source>
        <dbReference type="SAM" id="Phobius"/>
    </source>
</evidence>
<keyword evidence="8 12" id="KW-0406">Ion transport</keyword>
<accession>A0A0U2D8N4</accession>
<keyword evidence="6 12" id="KW-0375">Hydrogen ion transport</keyword>
<dbReference type="AlphaFoldDB" id="A0A0U2D8N4"/>
<dbReference type="EMBL" id="KR154461">
    <property type="protein sequence ID" value="AKN78510.1"/>
    <property type="molecule type" value="Genomic_DNA"/>
</dbReference>
<evidence type="ECO:0000313" key="15">
    <source>
        <dbReference type="EMBL" id="AKN78510.1"/>
    </source>
</evidence>
<dbReference type="GO" id="GO:0015986">
    <property type="term" value="P:proton motive force-driven ATP synthesis"/>
    <property type="evidence" value="ECO:0007669"/>
    <property type="project" value="InterPro"/>
</dbReference>
<comment type="similarity">
    <text evidence="2 12">Belongs to the ATPase protein 8 family.</text>
</comment>
<evidence type="ECO:0000256" key="10">
    <source>
        <dbReference type="ARBA" id="ARBA00023136"/>
    </source>
</evidence>
<dbReference type="GO" id="GO:0015078">
    <property type="term" value="F:proton transmembrane transporter activity"/>
    <property type="evidence" value="ECO:0007669"/>
    <property type="project" value="InterPro"/>
</dbReference>
<evidence type="ECO:0000256" key="5">
    <source>
        <dbReference type="ARBA" id="ARBA00022692"/>
    </source>
</evidence>
<dbReference type="PANTHER" id="PTHR39937:SF1">
    <property type="entry name" value="ATP SYNTHASE PROTEIN 8"/>
    <property type="match status" value="1"/>
</dbReference>
<evidence type="ECO:0000256" key="12">
    <source>
        <dbReference type="RuleBase" id="RU003661"/>
    </source>
</evidence>
<feature type="transmembrane region" description="Helical" evidence="14">
    <location>
        <begin position="6"/>
        <end position="24"/>
    </location>
</feature>
<evidence type="ECO:0000256" key="11">
    <source>
        <dbReference type="ARBA" id="ARBA00023310"/>
    </source>
</evidence>
<keyword evidence="7 14" id="KW-1133">Transmembrane helix</keyword>
<dbReference type="Pfam" id="PF00895">
    <property type="entry name" value="ATP-synt_8"/>
    <property type="match status" value="1"/>
</dbReference>
<sequence length="55" mass="6746">MPQLNPYPWFAIFLSSWIIYLTILTSKVNNFKYQNNPTPQNTQKEKMQPWNWPWT</sequence>
<reference evidence="15" key="1">
    <citation type="journal article" date="2016" name="Mitochondrial DNA">
        <title>The complete mitochondrial genome sequence of Red knobby newt Tylototriton shanjing (Amphibia: Caudata).</title>
        <authorList>
            <person name="Jiang Y."/>
            <person name="Yang M."/>
            <person name="Han F."/>
            <person name="Li Y."/>
            <person name="Ni Q."/>
            <person name="Yao Y."/>
            <person name="Xu H."/>
            <person name="Li Y."/>
            <person name="Zhang M."/>
        </authorList>
    </citation>
    <scope>NUCLEOTIDE SEQUENCE</scope>
</reference>
<dbReference type="PANTHER" id="PTHR39937">
    <property type="entry name" value="ATP SYNTHASE PROTEIN 8"/>
    <property type="match status" value="1"/>
</dbReference>
<geneLocation type="mitochondrion" evidence="15"/>
<keyword evidence="5 12" id="KW-0812">Transmembrane</keyword>
<keyword evidence="9 12" id="KW-0496">Mitochondrion</keyword>
<proteinExistence type="inferred from homology"/>
<feature type="region of interest" description="Disordered" evidence="13">
    <location>
        <begin position="36"/>
        <end position="55"/>
    </location>
</feature>
<evidence type="ECO:0000256" key="13">
    <source>
        <dbReference type="SAM" id="MobiDB-lite"/>
    </source>
</evidence>
<evidence type="ECO:0000256" key="3">
    <source>
        <dbReference type="ARBA" id="ARBA00022448"/>
    </source>
</evidence>
<organism evidence="15">
    <name type="scientific">Tylototriton shanjing</name>
    <dbReference type="NCBI Taxonomy" id="356254"/>
    <lineage>
        <taxon>Eukaryota</taxon>
        <taxon>Metazoa</taxon>
        <taxon>Chordata</taxon>
        <taxon>Craniata</taxon>
        <taxon>Vertebrata</taxon>
        <taxon>Euteleostomi</taxon>
        <taxon>Amphibia</taxon>
        <taxon>Batrachia</taxon>
        <taxon>Caudata</taxon>
        <taxon>Salamandroidea</taxon>
        <taxon>Salamandridae</taxon>
        <taxon>Pleurodelinae</taxon>
        <taxon>Tylototriton</taxon>
    </lineage>
</organism>
<dbReference type="InterPro" id="IPR001421">
    <property type="entry name" value="ATP8_metazoa"/>
</dbReference>
<evidence type="ECO:0000256" key="7">
    <source>
        <dbReference type="ARBA" id="ARBA00022989"/>
    </source>
</evidence>
<evidence type="ECO:0000256" key="8">
    <source>
        <dbReference type="ARBA" id="ARBA00023065"/>
    </source>
</evidence>
<keyword evidence="4 12" id="KW-0138">CF(0)</keyword>
<name>A0A0U2D8N4_9SALA</name>
<dbReference type="InterPro" id="IPR050635">
    <property type="entry name" value="ATPase_protein_8"/>
</dbReference>
<gene>
    <name evidence="15" type="primary">ATP8</name>
</gene>
<keyword evidence="10 14" id="KW-0472">Membrane</keyword>
<evidence type="ECO:0000256" key="4">
    <source>
        <dbReference type="ARBA" id="ARBA00022547"/>
    </source>
</evidence>
<dbReference type="GO" id="GO:0031966">
    <property type="term" value="C:mitochondrial membrane"/>
    <property type="evidence" value="ECO:0007669"/>
    <property type="project" value="UniProtKB-SubCell"/>
</dbReference>
<evidence type="ECO:0000256" key="2">
    <source>
        <dbReference type="ARBA" id="ARBA00008892"/>
    </source>
</evidence>
<dbReference type="CTD" id="4509"/>
<evidence type="ECO:0000256" key="1">
    <source>
        <dbReference type="ARBA" id="ARBA00004304"/>
    </source>
</evidence>
<evidence type="ECO:0000256" key="6">
    <source>
        <dbReference type="ARBA" id="ARBA00022781"/>
    </source>
</evidence>
<keyword evidence="11" id="KW-0066">ATP synthesis</keyword>
<evidence type="ECO:0000256" key="9">
    <source>
        <dbReference type="ARBA" id="ARBA00023128"/>
    </source>
</evidence>